<dbReference type="Proteomes" id="UP000193986">
    <property type="component" value="Unassembled WGS sequence"/>
</dbReference>
<proteinExistence type="inferred from homology"/>
<dbReference type="Gene3D" id="3.30.1360.120">
    <property type="entry name" value="Probable tRNA modification gtpase trme, domain 1"/>
    <property type="match status" value="1"/>
</dbReference>
<organism evidence="5 6">
    <name type="scientific">Naematelia encephala</name>
    <dbReference type="NCBI Taxonomy" id="71784"/>
    <lineage>
        <taxon>Eukaryota</taxon>
        <taxon>Fungi</taxon>
        <taxon>Dikarya</taxon>
        <taxon>Basidiomycota</taxon>
        <taxon>Agaricomycotina</taxon>
        <taxon>Tremellomycetes</taxon>
        <taxon>Tremellales</taxon>
        <taxon>Naemateliaceae</taxon>
        <taxon>Naematelia</taxon>
    </lineage>
</organism>
<dbReference type="InterPro" id="IPR027266">
    <property type="entry name" value="TrmE/GcvT-like"/>
</dbReference>
<keyword evidence="6" id="KW-1185">Reference proteome</keyword>
<comment type="subcellular location">
    <subcellularLocation>
        <location evidence="1">Mitochondrion</location>
    </subcellularLocation>
</comment>
<keyword evidence="3" id="KW-0496">Mitochondrion</keyword>
<evidence type="ECO:0000256" key="4">
    <source>
        <dbReference type="ARBA" id="ARBA00093447"/>
    </source>
</evidence>
<dbReference type="InterPro" id="IPR017703">
    <property type="entry name" value="YgfZ/GCV_T_CS"/>
</dbReference>
<comment type="similarity">
    <text evidence="4">Belongs to the GcvT family. CAF17/IBA57 subfamily.</text>
</comment>
<evidence type="ECO:0000256" key="3">
    <source>
        <dbReference type="ARBA" id="ARBA00023128"/>
    </source>
</evidence>
<dbReference type="GO" id="GO:0005759">
    <property type="term" value="C:mitochondrial matrix"/>
    <property type="evidence" value="ECO:0007669"/>
    <property type="project" value="TreeGrafter"/>
</dbReference>
<gene>
    <name evidence="5" type="ORF">BCR39DRAFT_473589</name>
</gene>
<name>A0A1Y2AK96_9TREE</name>
<reference evidence="5 6" key="1">
    <citation type="submission" date="2016-07" db="EMBL/GenBank/DDBJ databases">
        <title>Pervasive Adenine N6-methylation of Active Genes in Fungi.</title>
        <authorList>
            <consortium name="DOE Joint Genome Institute"/>
            <person name="Mondo S.J."/>
            <person name="Dannebaum R.O."/>
            <person name="Kuo R.C."/>
            <person name="Labutti K."/>
            <person name="Haridas S."/>
            <person name="Kuo A."/>
            <person name="Salamov A."/>
            <person name="Ahrendt S.R."/>
            <person name="Lipzen A."/>
            <person name="Sullivan W."/>
            <person name="Andreopoulos W.B."/>
            <person name="Clum A."/>
            <person name="Lindquist E."/>
            <person name="Daum C."/>
            <person name="Ramamoorthy G.K."/>
            <person name="Gryganskyi A."/>
            <person name="Culley D."/>
            <person name="Magnuson J.K."/>
            <person name="James T.Y."/>
            <person name="O'Malley M.A."/>
            <person name="Stajich J.E."/>
            <person name="Spatafora J.W."/>
            <person name="Visel A."/>
            <person name="Grigoriev I.V."/>
        </authorList>
    </citation>
    <scope>NUCLEOTIDE SEQUENCE [LARGE SCALE GENOMIC DNA]</scope>
    <source>
        <strain evidence="5 6">68-887.2</strain>
    </source>
</reference>
<evidence type="ECO:0000313" key="6">
    <source>
        <dbReference type="Proteomes" id="UP000193986"/>
    </source>
</evidence>
<dbReference type="InterPro" id="IPR045179">
    <property type="entry name" value="YgfZ/GcvT"/>
</dbReference>
<dbReference type="FunCoup" id="A0A1Y2AK96">
    <property type="interactions" value="128"/>
</dbReference>
<dbReference type="AlphaFoldDB" id="A0A1Y2AK96"/>
<dbReference type="STRING" id="71784.A0A1Y2AK96"/>
<comment type="caution">
    <text evidence="5">The sequence shown here is derived from an EMBL/GenBank/DDBJ whole genome shotgun (WGS) entry which is preliminary data.</text>
</comment>
<dbReference type="PANTHER" id="PTHR22602:SF0">
    <property type="entry name" value="TRANSFERASE CAF17, MITOCHONDRIAL-RELATED"/>
    <property type="match status" value="1"/>
</dbReference>
<sequence>MKSSLALGRFVAQLPHKSVLQVSGPDAQKFLKGLSCKDVDSLKGGYSGFLNASGRVLHTCFIFPVDRSTYIITHESPLGHPAPLQNLLPPFKLRAKVKIRDVSEEWDAWAAWGVAGAKAPNRVWRRGSGGAAESQWSWDGEPEDLGLREGEIGCWDLRAGYDGMQLLIPKGADLKASLSADRASTSDYHLRRMTLGVPEGPDEIIPGAALPLESCMDLHGGVDFRKGCYLGQELTVRTYHTGATRKRILPVRGNIGDIRYFPLASTKSRPAGKILAMHNTGQVGLGLVRLEYLERMEAGDGFLRVEDEDIWVGRGEAYAAATS</sequence>
<dbReference type="SUPFAM" id="SSF103025">
    <property type="entry name" value="Folate-binding domain"/>
    <property type="match status" value="1"/>
</dbReference>
<dbReference type="PANTHER" id="PTHR22602">
    <property type="entry name" value="TRANSFERASE CAF17, MITOCHONDRIAL-RELATED"/>
    <property type="match status" value="1"/>
</dbReference>
<dbReference type="InParanoid" id="A0A1Y2AK96"/>
<accession>A0A1Y2AK96</accession>
<evidence type="ECO:0000256" key="2">
    <source>
        <dbReference type="ARBA" id="ARBA00022946"/>
    </source>
</evidence>
<protein>
    <submittedName>
        <fullName evidence="5">Uncharacterized protein</fullName>
    </submittedName>
</protein>
<dbReference type="EMBL" id="MCFC01000085">
    <property type="protein sequence ID" value="ORY22973.1"/>
    <property type="molecule type" value="Genomic_DNA"/>
</dbReference>
<evidence type="ECO:0000313" key="5">
    <source>
        <dbReference type="EMBL" id="ORY22973.1"/>
    </source>
</evidence>
<evidence type="ECO:0000256" key="1">
    <source>
        <dbReference type="ARBA" id="ARBA00004173"/>
    </source>
</evidence>
<dbReference type="GO" id="GO:0016226">
    <property type="term" value="P:iron-sulfur cluster assembly"/>
    <property type="evidence" value="ECO:0007669"/>
    <property type="project" value="TreeGrafter"/>
</dbReference>
<dbReference type="OrthoDB" id="191995at2759"/>
<dbReference type="NCBIfam" id="TIGR03317">
    <property type="entry name" value="ygfZ_signature"/>
    <property type="match status" value="1"/>
</dbReference>
<keyword evidence="2" id="KW-0809">Transit peptide</keyword>